<dbReference type="InterPro" id="IPR037041">
    <property type="entry name" value="Trigger_fac_C_sf"/>
</dbReference>
<comment type="domain">
    <text evidence="12">Consists of 3 domains; the N-terminus binds the ribosome, the middle domain has PPIase activity, while the C-terminus has intrinsic chaperone activity on its own.</text>
</comment>
<comment type="function">
    <text evidence="10 12">Involved in protein export. Acts as a chaperone by maintaining the newly synthesized protein in an open conformation. Functions as a peptidyl-prolyl cis-trans isomerase.</text>
</comment>
<evidence type="ECO:0000256" key="8">
    <source>
        <dbReference type="ARBA" id="ARBA00023235"/>
    </source>
</evidence>
<keyword evidence="7 12" id="KW-0143">Chaperone</keyword>
<evidence type="ECO:0000256" key="6">
    <source>
        <dbReference type="ARBA" id="ARBA00023110"/>
    </source>
</evidence>
<feature type="domain" description="PPIase FKBP-type" evidence="16">
    <location>
        <begin position="164"/>
        <end position="249"/>
    </location>
</feature>
<dbReference type="EMBL" id="CP053097">
    <property type="protein sequence ID" value="QJR44320.1"/>
    <property type="molecule type" value="Genomic_DNA"/>
</dbReference>
<dbReference type="Gene3D" id="3.10.50.40">
    <property type="match status" value="1"/>
</dbReference>
<gene>
    <name evidence="12" type="primary">tig</name>
    <name evidence="17" type="ORF">HLA92_02675</name>
</gene>
<evidence type="ECO:0000259" key="16">
    <source>
        <dbReference type="PROSITE" id="PS50059"/>
    </source>
</evidence>
<evidence type="ECO:0000256" key="10">
    <source>
        <dbReference type="ARBA" id="ARBA00024849"/>
    </source>
</evidence>
<dbReference type="GO" id="GO:0005737">
    <property type="term" value="C:cytoplasm"/>
    <property type="evidence" value="ECO:0007669"/>
    <property type="project" value="UniProtKB-SubCell"/>
</dbReference>
<dbReference type="Pfam" id="PF05698">
    <property type="entry name" value="Trigger_C"/>
    <property type="match status" value="1"/>
</dbReference>
<comment type="subcellular location">
    <subcellularLocation>
        <location evidence="12">Cytoplasm</location>
    </subcellularLocation>
    <text evidence="12">About half TF is bound to the ribosome near the polypeptide exit tunnel while the other half is free in the cytoplasm.</text>
</comment>
<dbReference type="GO" id="GO:0015031">
    <property type="term" value="P:protein transport"/>
    <property type="evidence" value="ECO:0007669"/>
    <property type="project" value="UniProtKB-UniRule"/>
</dbReference>
<dbReference type="InterPro" id="IPR027304">
    <property type="entry name" value="Trigger_fact/SurA_dom_sf"/>
</dbReference>
<evidence type="ECO:0000256" key="9">
    <source>
        <dbReference type="ARBA" id="ARBA00023306"/>
    </source>
</evidence>
<sequence>MIDRKINKDTSELVITVQVDSKIWKDEQEKSLKKLRKEVVVKGYRKGKVPADIADKKITSEQIKGTALQATLDVAIKLAAEKVTDEDFVLDSAEYQIKEISDDNITIEFIYPLLPEIKLNDYKNLNIKLDSIEISEDDVKEQLKNLQIRNAVLYEVEDDNIQEGDRVNFNFKGFIDGEAFEGGEAENFQLEIGSKSFIPGFEDALKQFKKDDEGSFEVTFPDNYHMEHLKNKLATFKVKINKVERAQLSEINEDFIKEINIENVTTLEELNNYLKDLTKREKIEKAKEKFTTEIFDKIVENSEYPLPGAIIRKEMKNYYKRFEESLKQQGATVEEYLELTKSTKEKLSLEINKEVVRNLKISFTYTQLAKDENIKLNDQDYELEYKKLSDLYKMPQEEIQKYITKEQIQIPLINLKIVATLAKYNDPENYKTFFGEILETKEEIQKEEK</sequence>
<proteinExistence type="inferred from homology"/>
<evidence type="ECO:0000256" key="3">
    <source>
        <dbReference type="ARBA" id="ARBA00013194"/>
    </source>
</evidence>
<keyword evidence="6 12" id="KW-0697">Rotamase</keyword>
<dbReference type="Gene3D" id="1.10.3120.10">
    <property type="entry name" value="Trigger factor, C-terminal domain"/>
    <property type="match status" value="1"/>
</dbReference>
<dbReference type="GO" id="GO:0006457">
    <property type="term" value="P:protein folding"/>
    <property type="evidence" value="ECO:0007669"/>
    <property type="project" value="UniProtKB-UniRule"/>
</dbReference>
<dbReference type="Pfam" id="PF05697">
    <property type="entry name" value="Trigger_N"/>
    <property type="match status" value="1"/>
</dbReference>
<keyword evidence="15" id="KW-0175">Coiled coil</keyword>
<evidence type="ECO:0000256" key="13">
    <source>
        <dbReference type="PROSITE-ProRule" id="PRU00277"/>
    </source>
</evidence>
<dbReference type="SUPFAM" id="SSF102735">
    <property type="entry name" value="Trigger factor ribosome-binding domain"/>
    <property type="match status" value="1"/>
</dbReference>
<keyword evidence="8 12" id="KW-0413">Isomerase</keyword>
<keyword evidence="5 12" id="KW-0132">Cell division</keyword>
<dbReference type="SUPFAM" id="SSF109998">
    <property type="entry name" value="Triger factor/SurA peptide-binding domain-like"/>
    <property type="match status" value="1"/>
</dbReference>
<evidence type="ECO:0000256" key="2">
    <source>
        <dbReference type="ARBA" id="ARBA00005464"/>
    </source>
</evidence>
<dbReference type="KEGG" id="mmio:HLA92_02675"/>
<name>A0A6M4JBM4_9MOLU</name>
<dbReference type="NCBIfam" id="TIGR00115">
    <property type="entry name" value="tig"/>
    <property type="match status" value="1"/>
</dbReference>
<dbReference type="Pfam" id="PF00254">
    <property type="entry name" value="FKBP_C"/>
    <property type="match status" value="1"/>
</dbReference>
<dbReference type="EC" id="5.2.1.8" evidence="3 12"/>
<evidence type="ECO:0000256" key="12">
    <source>
        <dbReference type="HAMAP-Rule" id="MF_00303"/>
    </source>
</evidence>
<dbReference type="SUPFAM" id="SSF54534">
    <property type="entry name" value="FKBP-like"/>
    <property type="match status" value="1"/>
</dbReference>
<evidence type="ECO:0000256" key="1">
    <source>
        <dbReference type="ARBA" id="ARBA00000971"/>
    </source>
</evidence>
<dbReference type="AlphaFoldDB" id="A0A6M4JBM4"/>
<dbReference type="HAMAP" id="MF_00303">
    <property type="entry name" value="Trigger_factor_Tig"/>
    <property type="match status" value="1"/>
</dbReference>
<dbReference type="InterPro" id="IPR001179">
    <property type="entry name" value="PPIase_FKBP_dom"/>
</dbReference>
<dbReference type="InterPro" id="IPR036611">
    <property type="entry name" value="Trigger_fac_ribosome-bd_sf"/>
</dbReference>
<dbReference type="RefSeq" id="WP_171113278.1">
    <property type="nucleotide sequence ID" value="NZ_CP053097.1"/>
</dbReference>
<dbReference type="GO" id="GO:0051301">
    <property type="term" value="P:cell division"/>
    <property type="evidence" value="ECO:0007669"/>
    <property type="project" value="UniProtKB-KW"/>
</dbReference>
<dbReference type="Proteomes" id="UP000502118">
    <property type="component" value="Chromosome"/>
</dbReference>
<dbReference type="Gene3D" id="3.30.70.1050">
    <property type="entry name" value="Trigger factor ribosome-binding domain"/>
    <property type="match status" value="1"/>
</dbReference>
<dbReference type="InterPro" id="IPR008880">
    <property type="entry name" value="Trigger_fac_C"/>
</dbReference>
<comment type="similarity">
    <text evidence="2 12 14">Belongs to the FKBP-type PPIase family. Tig subfamily.</text>
</comment>
<evidence type="ECO:0000256" key="11">
    <source>
        <dbReference type="ARBA" id="ARBA00029986"/>
    </source>
</evidence>
<evidence type="ECO:0000256" key="15">
    <source>
        <dbReference type="SAM" id="Coils"/>
    </source>
</evidence>
<dbReference type="FunFam" id="3.10.50.40:FF:000001">
    <property type="entry name" value="Trigger factor"/>
    <property type="match status" value="1"/>
</dbReference>
<dbReference type="InterPro" id="IPR046357">
    <property type="entry name" value="PPIase_dom_sf"/>
</dbReference>
<evidence type="ECO:0000256" key="4">
    <source>
        <dbReference type="ARBA" id="ARBA00016902"/>
    </source>
</evidence>
<comment type="catalytic activity">
    <reaction evidence="1 12 13">
        <text>[protein]-peptidylproline (omega=180) = [protein]-peptidylproline (omega=0)</text>
        <dbReference type="Rhea" id="RHEA:16237"/>
        <dbReference type="Rhea" id="RHEA-COMP:10747"/>
        <dbReference type="Rhea" id="RHEA-COMP:10748"/>
        <dbReference type="ChEBI" id="CHEBI:83833"/>
        <dbReference type="ChEBI" id="CHEBI:83834"/>
        <dbReference type="EC" id="5.2.1.8"/>
    </reaction>
</comment>
<keyword evidence="12" id="KW-0963">Cytoplasm</keyword>
<evidence type="ECO:0000313" key="18">
    <source>
        <dbReference type="Proteomes" id="UP000502118"/>
    </source>
</evidence>
<dbReference type="PIRSF" id="PIRSF003095">
    <property type="entry name" value="Trigger_factor"/>
    <property type="match status" value="1"/>
</dbReference>
<evidence type="ECO:0000256" key="7">
    <source>
        <dbReference type="ARBA" id="ARBA00023186"/>
    </source>
</evidence>
<evidence type="ECO:0000256" key="14">
    <source>
        <dbReference type="RuleBase" id="RU003914"/>
    </source>
</evidence>
<dbReference type="PROSITE" id="PS50059">
    <property type="entry name" value="FKBP_PPIASE"/>
    <property type="match status" value="1"/>
</dbReference>
<keyword evidence="18" id="KW-1185">Reference proteome</keyword>
<dbReference type="InterPro" id="IPR005215">
    <property type="entry name" value="Trig_fac"/>
</dbReference>
<dbReference type="InterPro" id="IPR008881">
    <property type="entry name" value="Trigger_fac_ribosome-bd_bac"/>
</dbReference>
<reference evidence="17 18" key="1">
    <citation type="submission" date="2020-05" db="EMBL/GenBank/DDBJ databases">
        <title>Novel Mycoplasma species detected in Mirounga angustirostris (northern elephant seal) from the USA.</title>
        <authorList>
            <person name="Volokhov D.V."/>
        </authorList>
    </citation>
    <scope>NUCLEOTIDE SEQUENCE [LARGE SCALE GENOMIC DNA]</scope>
    <source>
        <strain evidence="17 18">Mirounga ES2806-NAS</strain>
    </source>
</reference>
<accession>A0A6M4JBM4</accession>
<protein>
    <recommendedName>
        <fullName evidence="4 12">Trigger factor</fullName>
        <shortName evidence="12">TF</shortName>
        <ecNumber evidence="3 12">5.2.1.8</ecNumber>
    </recommendedName>
    <alternativeName>
        <fullName evidence="11 12">PPIase</fullName>
    </alternativeName>
</protein>
<organism evidence="17 18">
    <name type="scientific">Mycoplasma miroungirhinis</name>
    <dbReference type="NCBI Taxonomy" id="754516"/>
    <lineage>
        <taxon>Bacteria</taxon>
        <taxon>Bacillati</taxon>
        <taxon>Mycoplasmatota</taxon>
        <taxon>Mollicutes</taxon>
        <taxon>Mycoplasmataceae</taxon>
        <taxon>Mycoplasma</taxon>
    </lineage>
</organism>
<evidence type="ECO:0000313" key="17">
    <source>
        <dbReference type="EMBL" id="QJR44320.1"/>
    </source>
</evidence>
<feature type="coiled-coil region" evidence="15">
    <location>
        <begin position="226"/>
        <end position="287"/>
    </location>
</feature>
<evidence type="ECO:0000256" key="5">
    <source>
        <dbReference type="ARBA" id="ARBA00022618"/>
    </source>
</evidence>
<keyword evidence="9 12" id="KW-0131">Cell cycle</keyword>
<dbReference type="GO" id="GO:0003755">
    <property type="term" value="F:peptidyl-prolyl cis-trans isomerase activity"/>
    <property type="evidence" value="ECO:0007669"/>
    <property type="project" value="UniProtKB-UniRule"/>
</dbReference>